<dbReference type="Gene3D" id="1.50.10.10">
    <property type="match status" value="1"/>
</dbReference>
<keyword evidence="3 4" id="KW-0413">Isomerase</keyword>
<comment type="function">
    <text evidence="4">Catalyzes the reversible epimerization of cellobiose to 4-O-beta-D-glucopyranosyl-D-mannose (Glc-Man).</text>
</comment>
<dbReference type="GO" id="GO:0005975">
    <property type="term" value="P:carbohydrate metabolic process"/>
    <property type="evidence" value="ECO:0007669"/>
    <property type="project" value="InterPro"/>
</dbReference>
<comment type="similarity">
    <text evidence="4">Belongs to the cellobiose 2-epimerase family.</text>
</comment>
<proteinExistence type="inferred from homology"/>
<dbReference type="RefSeq" id="WP_013767895.1">
    <property type="nucleotide sequence ID" value="NC_015510.1"/>
</dbReference>
<dbReference type="OrthoDB" id="5141876at2"/>
<dbReference type="KEGG" id="hhy:Halhy_5540"/>
<dbReference type="InterPro" id="IPR008928">
    <property type="entry name" value="6-hairpin_glycosidase_sf"/>
</dbReference>
<dbReference type="EMBL" id="CP002691">
    <property type="protein sequence ID" value="AEE53365.1"/>
    <property type="molecule type" value="Genomic_DNA"/>
</dbReference>
<sequence length="404" mass="46850">MTTIDKTALQSYHDELQAELEEILKFWSTQTIDHRQGGFIGRMNNKGIVDDNAPKGLVLNARILWTFSAAYAKTPDPTYLAVAQRAFGVLSDHFYDEQFAGYYWSVRADGTALNTRKQVYGQAFVLYALAEYHRILHDKNERIIVWAKAVMVFGWIEQYSFDRKNSGYWEAVAQDGSPLDDLRLSERDRNDPKTMNTHLHILEAYANLYRIWPDKNLKTQLNNLIDLFLDKIIDPKTHHLICFFDAEWNPSASPVSYGHDIETAWLLLEAAEIVQYRVEEARIAALQIAQAATEGFDPKLGALYYEDHLPEKHWWVEAEAMVGFLNAWEITQEEHWLGKSLACWAYIKQKIKDKKHGEWFWGIDAQGKVMEGEDKVGFWKCPYHNTRACLEIIQRLDKHLMATN</sequence>
<dbReference type="Proteomes" id="UP000008461">
    <property type="component" value="Chromosome"/>
</dbReference>
<keyword evidence="6" id="KW-1185">Reference proteome</keyword>
<dbReference type="Pfam" id="PF07221">
    <property type="entry name" value="GlcNAc_2-epim"/>
    <property type="match status" value="1"/>
</dbReference>
<name>F4KTJ1_HALH1</name>
<dbReference type="EC" id="5.1.3.11" evidence="4"/>
<accession>F4KTJ1</accession>
<evidence type="ECO:0000256" key="1">
    <source>
        <dbReference type="ARBA" id="ARBA00001470"/>
    </source>
</evidence>
<dbReference type="STRING" id="760192.Halhy_5540"/>
<evidence type="ECO:0000256" key="2">
    <source>
        <dbReference type="ARBA" id="ARBA00008558"/>
    </source>
</evidence>
<evidence type="ECO:0000313" key="6">
    <source>
        <dbReference type="Proteomes" id="UP000008461"/>
    </source>
</evidence>
<dbReference type="PANTHER" id="PTHR15108">
    <property type="entry name" value="N-ACYLGLUCOSAMINE-2-EPIMERASE"/>
    <property type="match status" value="1"/>
</dbReference>
<comment type="similarity">
    <text evidence="2">Belongs to the N-acylglucosamine 2-epimerase family.</text>
</comment>
<dbReference type="InterPro" id="IPR012341">
    <property type="entry name" value="6hp_glycosidase-like_sf"/>
</dbReference>
<evidence type="ECO:0000256" key="3">
    <source>
        <dbReference type="ARBA" id="ARBA00023235"/>
    </source>
</evidence>
<reference key="2">
    <citation type="submission" date="2011-04" db="EMBL/GenBank/DDBJ databases">
        <title>Complete sequence of chromosome of Haliscomenobacter hydrossis DSM 1100.</title>
        <authorList>
            <consortium name="US DOE Joint Genome Institute (JGI-PGF)"/>
            <person name="Lucas S."/>
            <person name="Han J."/>
            <person name="Lapidus A."/>
            <person name="Bruce D."/>
            <person name="Goodwin L."/>
            <person name="Pitluck S."/>
            <person name="Peters L."/>
            <person name="Kyrpides N."/>
            <person name="Mavromatis K."/>
            <person name="Ivanova N."/>
            <person name="Ovchinnikova G."/>
            <person name="Pagani I."/>
            <person name="Daligault H."/>
            <person name="Detter J.C."/>
            <person name="Han C."/>
            <person name="Land M."/>
            <person name="Hauser L."/>
            <person name="Markowitz V."/>
            <person name="Cheng J.-F."/>
            <person name="Hugenholtz P."/>
            <person name="Woyke T."/>
            <person name="Wu D."/>
            <person name="Verbarg S."/>
            <person name="Frueling A."/>
            <person name="Brambilla E."/>
            <person name="Klenk H.-P."/>
            <person name="Eisen J.A."/>
        </authorList>
    </citation>
    <scope>NUCLEOTIDE SEQUENCE</scope>
    <source>
        <strain>DSM 1100</strain>
    </source>
</reference>
<dbReference type="InterPro" id="IPR028584">
    <property type="entry name" value="Cellobiose_2_epim"/>
</dbReference>
<reference evidence="5 6" key="1">
    <citation type="journal article" date="2011" name="Stand. Genomic Sci.">
        <title>Complete genome sequence of Haliscomenobacter hydrossis type strain (O).</title>
        <authorList>
            <consortium name="US DOE Joint Genome Institute (JGI-PGF)"/>
            <person name="Daligault H."/>
            <person name="Lapidus A."/>
            <person name="Zeytun A."/>
            <person name="Nolan M."/>
            <person name="Lucas S."/>
            <person name="Del Rio T.G."/>
            <person name="Tice H."/>
            <person name="Cheng J.F."/>
            <person name="Tapia R."/>
            <person name="Han C."/>
            <person name="Goodwin L."/>
            <person name="Pitluck S."/>
            <person name="Liolios K."/>
            <person name="Pagani I."/>
            <person name="Ivanova N."/>
            <person name="Huntemann M."/>
            <person name="Mavromatis K."/>
            <person name="Mikhailova N."/>
            <person name="Pati A."/>
            <person name="Chen A."/>
            <person name="Palaniappan K."/>
            <person name="Land M."/>
            <person name="Hauser L."/>
            <person name="Brambilla E.M."/>
            <person name="Rohde M."/>
            <person name="Verbarg S."/>
            <person name="Goker M."/>
            <person name="Bristow J."/>
            <person name="Eisen J.A."/>
            <person name="Markowitz V."/>
            <person name="Hugenholtz P."/>
            <person name="Kyrpides N.C."/>
            <person name="Klenk H.P."/>
            <person name="Woyke T."/>
        </authorList>
    </citation>
    <scope>NUCLEOTIDE SEQUENCE [LARGE SCALE GENOMIC DNA]</scope>
    <source>
        <strain evidence="6">ATCC 27775 / DSM 1100 / LMG 10767 / O</strain>
    </source>
</reference>
<dbReference type="AlphaFoldDB" id="F4KTJ1"/>
<comment type="catalytic activity">
    <reaction evidence="1 4">
        <text>D-cellobiose = beta-D-glucosyl-(1-&gt;4)-D-mannopyranose</text>
        <dbReference type="Rhea" id="RHEA:23384"/>
        <dbReference type="ChEBI" id="CHEBI:17057"/>
        <dbReference type="ChEBI" id="CHEBI:47931"/>
        <dbReference type="EC" id="5.1.3.11"/>
    </reaction>
</comment>
<dbReference type="eggNOG" id="COG2942">
    <property type="taxonomic scope" value="Bacteria"/>
</dbReference>
<dbReference type="InterPro" id="IPR010819">
    <property type="entry name" value="AGE/CE"/>
</dbReference>
<protein>
    <recommendedName>
        <fullName evidence="4">Cellobiose 2-epimerase</fullName>
        <shortName evidence="4">CE</shortName>
        <ecNumber evidence="4">5.1.3.11</ecNumber>
    </recommendedName>
</protein>
<organism evidence="5 6">
    <name type="scientific">Haliscomenobacter hydrossis (strain ATCC 27775 / DSM 1100 / LMG 10767 / O)</name>
    <dbReference type="NCBI Taxonomy" id="760192"/>
    <lineage>
        <taxon>Bacteria</taxon>
        <taxon>Pseudomonadati</taxon>
        <taxon>Bacteroidota</taxon>
        <taxon>Saprospiria</taxon>
        <taxon>Saprospirales</taxon>
        <taxon>Haliscomenobacteraceae</taxon>
        <taxon>Haliscomenobacter</taxon>
    </lineage>
</organism>
<dbReference type="HOGENOM" id="CLU_046651_3_0_10"/>
<dbReference type="SUPFAM" id="SSF48208">
    <property type="entry name" value="Six-hairpin glycosidases"/>
    <property type="match status" value="1"/>
</dbReference>
<dbReference type="GO" id="GO:0047736">
    <property type="term" value="F:cellobiose epimerase activity"/>
    <property type="evidence" value="ECO:0007669"/>
    <property type="project" value="UniProtKB-UniRule"/>
</dbReference>
<evidence type="ECO:0000313" key="5">
    <source>
        <dbReference type="EMBL" id="AEE53365.1"/>
    </source>
</evidence>
<gene>
    <name evidence="5" type="ordered locus">Halhy_5540</name>
</gene>
<dbReference type="HAMAP" id="MF_00929">
    <property type="entry name" value="Cellobiose_2_epim"/>
    <property type="match status" value="1"/>
</dbReference>
<evidence type="ECO:0000256" key="4">
    <source>
        <dbReference type="HAMAP-Rule" id="MF_00929"/>
    </source>
</evidence>